<evidence type="ECO:0000259" key="2">
    <source>
        <dbReference type="Pfam" id="PF08240"/>
    </source>
</evidence>
<accession>A0ABS4APR1</accession>
<dbReference type="CDD" id="cd08255">
    <property type="entry name" value="2-desacetyl-2-hydroxyethyl_bacteriochlorophyllide_like"/>
    <property type="match status" value="1"/>
</dbReference>
<dbReference type="Pfam" id="PF08240">
    <property type="entry name" value="ADH_N"/>
    <property type="match status" value="1"/>
</dbReference>
<dbReference type="RefSeq" id="WP_209350734.1">
    <property type="nucleotide sequence ID" value="NZ_JAGIYZ010000003.1"/>
</dbReference>
<dbReference type="PANTHER" id="PTHR43189:SF1">
    <property type="entry name" value="ZINC-TYPE ALCOHOL DEHYDROGENASE-LIKE PROTEIN C1198.01"/>
    <property type="match status" value="1"/>
</dbReference>
<name>A0ABS4APR1_9PROT</name>
<feature type="domain" description="Alcohol dehydrogenase-like N-terminal" evidence="2">
    <location>
        <begin position="25"/>
        <end position="117"/>
    </location>
</feature>
<keyword evidence="4" id="KW-1185">Reference proteome</keyword>
<evidence type="ECO:0000313" key="4">
    <source>
        <dbReference type="Proteomes" id="UP000680815"/>
    </source>
</evidence>
<dbReference type="Proteomes" id="UP000680815">
    <property type="component" value="Unassembled WGS sequence"/>
</dbReference>
<dbReference type="InterPro" id="IPR011032">
    <property type="entry name" value="GroES-like_sf"/>
</dbReference>
<reference evidence="3 4" key="1">
    <citation type="submission" date="2021-03" db="EMBL/GenBank/DDBJ databases">
        <authorList>
            <person name="So Y."/>
        </authorList>
    </citation>
    <scope>NUCLEOTIDE SEQUENCE [LARGE SCALE GENOMIC DNA]</scope>
    <source>
        <strain evidence="3 4">PWR1</strain>
    </source>
</reference>
<dbReference type="EMBL" id="JAGIYZ010000003">
    <property type="protein sequence ID" value="MBP0463351.1"/>
    <property type="molecule type" value="Genomic_DNA"/>
</dbReference>
<dbReference type="Gene3D" id="3.90.180.10">
    <property type="entry name" value="Medium-chain alcohol dehydrogenases, catalytic domain"/>
    <property type="match status" value="2"/>
</dbReference>
<dbReference type="PANTHER" id="PTHR43189">
    <property type="entry name" value="ZINC-TYPE ALCOHOL DEHYDROGENASE-LIKE PROTEIN C1198.01-RELATED"/>
    <property type="match status" value="1"/>
</dbReference>
<proteinExistence type="predicted"/>
<keyword evidence="1" id="KW-0560">Oxidoreductase</keyword>
<sequence length="312" mass="33362">MDTIAVLLKAPEDLVLSRLALTPPGDEDIVVAVEWSGISTGTERLLWSGRMPHFPGMGYPLVPGYESVGRVIAAGPQASRRCGERVFVPGARCFGDVRGLFGGAAARLVVPSRRAIPFDGLPGPEGVLLALAATAWHAIAAPGASPPDLIVGHGVLGRLLARIAVLQGGAPVVWERDAKRREGAEGYEVIDPDGDPRRDYRSIYDVSGDAGILDALVQRLAPGGEIVLAGFYSDRLSFSFPPAFMREARFRVAAEWQEADLVATRDAIATGRLGLDGLVTHREAAERAPEAYARAFTDPSCLKMVLDWRECA</sequence>
<dbReference type="InterPro" id="IPR005903">
    <property type="entry name" value="BchC"/>
</dbReference>
<comment type="caution">
    <text evidence="3">The sequence shown here is derived from an EMBL/GenBank/DDBJ whole genome shotgun (WGS) entry which is preliminary data.</text>
</comment>
<dbReference type="SUPFAM" id="SSF50129">
    <property type="entry name" value="GroES-like"/>
    <property type="match status" value="1"/>
</dbReference>
<evidence type="ECO:0000313" key="3">
    <source>
        <dbReference type="EMBL" id="MBP0463351.1"/>
    </source>
</evidence>
<dbReference type="InterPro" id="IPR013154">
    <property type="entry name" value="ADH-like_N"/>
</dbReference>
<dbReference type="SUPFAM" id="SSF51735">
    <property type="entry name" value="NAD(P)-binding Rossmann-fold domains"/>
    <property type="match status" value="1"/>
</dbReference>
<dbReference type="InterPro" id="IPR036291">
    <property type="entry name" value="NAD(P)-bd_dom_sf"/>
</dbReference>
<gene>
    <name evidence="3" type="primary">bchC</name>
    <name evidence="3" type="ORF">J5Y09_05465</name>
</gene>
<dbReference type="NCBIfam" id="TIGR01202">
    <property type="entry name" value="bchC"/>
    <property type="match status" value="1"/>
</dbReference>
<protein>
    <submittedName>
        <fullName evidence="3">Chlorophyll synthesis pathway protein BchC</fullName>
    </submittedName>
</protein>
<evidence type="ECO:0000256" key="1">
    <source>
        <dbReference type="ARBA" id="ARBA00023002"/>
    </source>
</evidence>
<dbReference type="Gene3D" id="3.40.50.720">
    <property type="entry name" value="NAD(P)-binding Rossmann-like Domain"/>
    <property type="match status" value="1"/>
</dbReference>
<organism evidence="3 4">
    <name type="scientific">Roseomonas nitratireducens</name>
    <dbReference type="NCBI Taxonomy" id="2820810"/>
    <lineage>
        <taxon>Bacteria</taxon>
        <taxon>Pseudomonadati</taxon>
        <taxon>Pseudomonadota</taxon>
        <taxon>Alphaproteobacteria</taxon>
        <taxon>Acetobacterales</taxon>
        <taxon>Roseomonadaceae</taxon>
        <taxon>Roseomonas</taxon>
    </lineage>
</organism>